<protein>
    <submittedName>
        <fullName evidence="2">Uncharacterized protein</fullName>
    </submittedName>
</protein>
<evidence type="ECO:0000256" key="1">
    <source>
        <dbReference type="SAM" id="MobiDB-lite"/>
    </source>
</evidence>
<dbReference type="STRING" id="145388.A0A0D2LIN3"/>
<dbReference type="PANTHER" id="PTHR22767">
    <property type="entry name" value="N-TERMINAL ACETYLTRANSFERASE-RELATED"/>
    <property type="match status" value="1"/>
</dbReference>
<reference evidence="2 3" key="1">
    <citation type="journal article" date="2013" name="BMC Genomics">
        <title>Reconstruction of the lipid metabolism for the microalga Monoraphidium neglectum from its genome sequence reveals characteristics suitable for biofuel production.</title>
        <authorList>
            <person name="Bogen C."/>
            <person name="Al-Dilaimi A."/>
            <person name="Albersmeier A."/>
            <person name="Wichmann J."/>
            <person name="Grundmann M."/>
            <person name="Rupp O."/>
            <person name="Lauersen K.J."/>
            <person name="Blifernez-Klassen O."/>
            <person name="Kalinowski J."/>
            <person name="Goesmann A."/>
            <person name="Mussgnug J.H."/>
            <person name="Kruse O."/>
        </authorList>
    </citation>
    <scope>NUCLEOTIDE SEQUENCE [LARGE SCALE GENOMIC DNA]</scope>
    <source>
        <strain evidence="2 3">SAG 48.87</strain>
    </source>
</reference>
<dbReference type="InterPro" id="IPR011990">
    <property type="entry name" value="TPR-like_helical_dom_sf"/>
</dbReference>
<dbReference type="PANTHER" id="PTHR22767:SF2">
    <property type="entry name" value="N(ALPHA)-ACETYLTRANSFERASE 15_16, ISOFORM A"/>
    <property type="match status" value="1"/>
</dbReference>
<dbReference type="GeneID" id="25734144"/>
<keyword evidence="3" id="KW-1185">Reference proteome</keyword>
<accession>A0A0D2LIN3</accession>
<dbReference type="Gene3D" id="1.25.40.1040">
    <property type="match status" value="2"/>
</dbReference>
<dbReference type="SUPFAM" id="SSF48452">
    <property type="entry name" value="TPR-like"/>
    <property type="match status" value="1"/>
</dbReference>
<dbReference type="InterPro" id="IPR019734">
    <property type="entry name" value="TPR_rpt"/>
</dbReference>
<evidence type="ECO:0000313" key="3">
    <source>
        <dbReference type="Proteomes" id="UP000054498"/>
    </source>
</evidence>
<feature type="compositionally biased region" description="Low complexity" evidence="1">
    <location>
        <begin position="110"/>
        <end position="120"/>
    </location>
</feature>
<dbReference type="SMART" id="SM00028">
    <property type="entry name" value="TPR"/>
    <property type="match status" value="3"/>
</dbReference>
<feature type="region of interest" description="Disordered" evidence="1">
    <location>
        <begin position="95"/>
        <end position="124"/>
    </location>
</feature>
<gene>
    <name evidence="2" type="ORF">MNEG_1639</name>
</gene>
<organism evidence="2 3">
    <name type="scientific">Monoraphidium neglectum</name>
    <dbReference type="NCBI Taxonomy" id="145388"/>
    <lineage>
        <taxon>Eukaryota</taxon>
        <taxon>Viridiplantae</taxon>
        <taxon>Chlorophyta</taxon>
        <taxon>core chlorophytes</taxon>
        <taxon>Chlorophyceae</taxon>
        <taxon>CS clade</taxon>
        <taxon>Sphaeropleales</taxon>
        <taxon>Selenastraceae</taxon>
        <taxon>Monoraphidium</taxon>
    </lineage>
</organism>
<dbReference type="RefSeq" id="XP_013905333.1">
    <property type="nucleotide sequence ID" value="XM_014049879.1"/>
</dbReference>
<proteinExistence type="predicted"/>
<dbReference type="AlphaFoldDB" id="A0A0D2LIN3"/>
<dbReference type="OrthoDB" id="10263032at2759"/>
<name>A0A0D2LIN3_9CHLO</name>
<dbReference type="Proteomes" id="UP000054498">
    <property type="component" value="Unassembled WGS sequence"/>
</dbReference>
<evidence type="ECO:0000313" key="2">
    <source>
        <dbReference type="EMBL" id="KIZ06314.1"/>
    </source>
</evidence>
<sequence>MSGSGNQPLPAKEQQLFRSVVKLYESKQYKKAIKACDQILKKFPDHGETLAMKGLTLNYMDKKEEAYDLVRKGLRCDLKSHVCWHVYGAPGALTRPDPSRGRSIRPAPHPLSSAPAACAAAPPPSHPLDPSLPFVPPFVAARSLLYRSDSNYPEAIKCYLNALRIDKENQQILRDLAMLQVIWRRSG</sequence>
<dbReference type="EMBL" id="KK100388">
    <property type="protein sequence ID" value="KIZ06314.1"/>
    <property type="molecule type" value="Genomic_DNA"/>
</dbReference>
<dbReference type="KEGG" id="mng:MNEG_1639"/>
<dbReference type="GO" id="GO:0005737">
    <property type="term" value="C:cytoplasm"/>
    <property type="evidence" value="ECO:0007669"/>
    <property type="project" value="TreeGrafter"/>
</dbReference>